<dbReference type="RefSeq" id="WP_187974026.1">
    <property type="nucleotide sequence ID" value="NZ_CP046884.1"/>
</dbReference>
<dbReference type="Proteomes" id="UP000516320">
    <property type="component" value="Chromosome"/>
</dbReference>
<reference evidence="1 2" key="1">
    <citation type="submission" date="2019-12" db="EMBL/GenBank/DDBJ databases">
        <title>Corynebacterium sp. nov., isolated from feces of the Anser Albifrons in China.</title>
        <authorList>
            <person name="Liu Q."/>
        </authorList>
    </citation>
    <scope>NUCLEOTIDE SEQUENCE [LARGE SCALE GENOMIC DNA]</scope>
    <source>
        <strain evidence="1 2">4H37-19</strain>
    </source>
</reference>
<accession>A0A7H0SQ87</accession>
<evidence type="ECO:0000313" key="2">
    <source>
        <dbReference type="Proteomes" id="UP000516320"/>
    </source>
</evidence>
<organism evidence="1 2">
    <name type="scientific">Corynebacterium poyangense</name>
    <dbReference type="NCBI Taxonomy" id="2684405"/>
    <lineage>
        <taxon>Bacteria</taxon>
        <taxon>Bacillati</taxon>
        <taxon>Actinomycetota</taxon>
        <taxon>Actinomycetes</taxon>
        <taxon>Mycobacteriales</taxon>
        <taxon>Corynebacteriaceae</taxon>
        <taxon>Corynebacterium</taxon>
    </lineage>
</organism>
<evidence type="ECO:0000313" key="1">
    <source>
        <dbReference type="EMBL" id="QNQ90712.1"/>
    </source>
</evidence>
<dbReference type="AlphaFoldDB" id="A0A7H0SQ87"/>
<proteinExistence type="predicted"/>
<gene>
    <name evidence="1" type="ORF">GP475_08735</name>
</gene>
<name>A0A7H0SQ87_9CORY</name>
<sequence length="368" mass="39373">MAISALGTANTIIGPSQYADMVQCLTARFKVDSPADFKPEKGSGLRVSVAQGSGFAAGARVNSTATEQVVISAPSSGSRWDAIVVRVEWQKPEAEIIAIQGNASTIPSVVSSGAGVTNNINRIPGTKYDALLAIVKVTAGRSSIDQIFDMRMWGGDGGPFRVTPDGLANCSHLDCRKGTMITTDRNANTKRLDDDGVWRDVGTASNPWKTWTPTMRYYGNDWYKGGTEGGTEVRLGTAGTYIGKYRVVDGMLDGFVSVTTGPGNHFGTGQISVDLPLPCANSMPDTWSKGHIFISTQNGADQDLDFMLEVLIKSSWRRGVLYTPVSGAYNNLKPHIMGFGNEGIPQLASGYPVGSVYTMHLSYPVEDV</sequence>
<protein>
    <submittedName>
        <fullName evidence="1">Uncharacterized protein</fullName>
    </submittedName>
</protein>
<dbReference type="KEGG" id="cpoy:GP475_08735"/>
<keyword evidence="2" id="KW-1185">Reference proteome</keyword>
<dbReference type="EMBL" id="CP046884">
    <property type="protein sequence ID" value="QNQ90712.1"/>
    <property type="molecule type" value="Genomic_DNA"/>
</dbReference>